<proteinExistence type="inferred from homology"/>
<name>A0A7R8W922_9CRUS</name>
<dbReference type="GO" id="GO:0005730">
    <property type="term" value="C:nucleolus"/>
    <property type="evidence" value="ECO:0007669"/>
    <property type="project" value="UniProtKB-SubCell"/>
</dbReference>
<evidence type="ECO:0000256" key="3">
    <source>
        <dbReference type="ARBA" id="ARBA00022723"/>
    </source>
</evidence>
<dbReference type="SMART" id="SM00547">
    <property type="entry name" value="ZnF_RBZ"/>
    <property type="match status" value="1"/>
</dbReference>
<keyword evidence="7" id="KW-0805">Transcription regulation</keyword>
<accession>A0A7R8W922</accession>
<reference evidence="11" key="1">
    <citation type="submission" date="2020-11" db="EMBL/GenBank/DDBJ databases">
        <authorList>
            <person name="Tran Van P."/>
        </authorList>
    </citation>
    <scope>NUCLEOTIDE SEQUENCE</scope>
</reference>
<dbReference type="InterPro" id="IPR010531">
    <property type="entry name" value="NOA36"/>
</dbReference>
<evidence type="ECO:0000313" key="11">
    <source>
        <dbReference type="EMBL" id="CAD7227211.1"/>
    </source>
</evidence>
<dbReference type="PROSITE" id="PS01358">
    <property type="entry name" value="ZF_RANBP2_1"/>
    <property type="match status" value="1"/>
</dbReference>
<evidence type="ECO:0000256" key="7">
    <source>
        <dbReference type="ARBA" id="ARBA00023015"/>
    </source>
</evidence>
<keyword evidence="3" id="KW-0479">Metal-binding</keyword>
<feature type="compositionally biased region" description="Acidic residues" evidence="10">
    <location>
        <begin position="434"/>
        <end position="466"/>
    </location>
</feature>
<gene>
    <name evidence="11" type="ORF">CTOB1V02_LOCUS5119</name>
</gene>
<dbReference type="Pfam" id="PF00641">
    <property type="entry name" value="Zn_ribbon_RanBP"/>
    <property type="match status" value="1"/>
</dbReference>
<feature type="region of interest" description="Disordered" evidence="10">
    <location>
        <begin position="416"/>
        <end position="466"/>
    </location>
</feature>
<keyword evidence="6" id="KW-0862">Zinc</keyword>
<dbReference type="Pfam" id="PF06524">
    <property type="entry name" value="NOA36"/>
    <property type="match status" value="1"/>
</dbReference>
<dbReference type="PROSITE" id="PS50199">
    <property type="entry name" value="ZF_RANBP2_2"/>
    <property type="match status" value="1"/>
</dbReference>
<feature type="region of interest" description="Disordered" evidence="10">
    <location>
        <begin position="125"/>
        <end position="197"/>
    </location>
</feature>
<feature type="compositionally biased region" description="Basic residues" evidence="10">
    <location>
        <begin position="175"/>
        <end position="186"/>
    </location>
</feature>
<comment type="similarity">
    <text evidence="2">Belongs to the NOA36 family.</text>
</comment>
<feature type="region of interest" description="Disordered" evidence="10">
    <location>
        <begin position="56"/>
        <end position="110"/>
    </location>
</feature>
<dbReference type="Pfam" id="PF17219">
    <property type="entry name" value="YAF2_RYBP"/>
    <property type="match status" value="1"/>
</dbReference>
<dbReference type="Gene3D" id="4.10.1060.10">
    <property type="entry name" value="Zinc finger, RanBP2-type"/>
    <property type="match status" value="1"/>
</dbReference>
<keyword evidence="4" id="KW-0677">Repeat</keyword>
<feature type="compositionally biased region" description="Basic and acidic residues" evidence="10">
    <location>
        <begin position="187"/>
        <end position="197"/>
    </location>
</feature>
<organism evidence="11">
    <name type="scientific">Cyprideis torosa</name>
    <dbReference type="NCBI Taxonomy" id="163714"/>
    <lineage>
        <taxon>Eukaryota</taxon>
        <taxon>Metazoa</taxon>
        <taxon>Ecdysozoa</taxon>
        <taxon>Arthropoda</taxon>
        <taxon>Crustacea</taxon>
        <taxon>Oligostraca</taxon>
        <taxon>Ostracoda</taxon>
        <taxon>Podocopa</taxon>
        <taxon>Podocopida</taxon>
        <taxon>Cytherocopina</taxon>
        <taxon>Cytheroidea</taxon>
        <taxon>Cytherideidae</taxon>
        <taxon>Cyprideis</taxon>
    </lineage>
</organism>
<dbReference type="PANTHER" id="PTHR13214:SF1">
    <property type="entry name" value="ZINC FINGER PROTEIN 330"/>
    <property type="match status" value="1"/>
</dbReference>
<keyword evidence="8" id="KW-0804">Transcription</keyword>
<evidence type="ECO:0000256" key="6">
    <source>
        <dbReference type="ARBA" id="ARBA00022833"/>
    </source>
</evidence>
<dbReference type="PANTHER" id="PTHR13214">
    <property type="entry name" value="ZINC FINGER PROTEIN 330"/>
    <property type="match status" value="1"/>
</dbReference>
<feature type="compositionally biased region" description="Basic residues" evidence="10">
    <location>
        <begin position="86"/>
        <end position="100"/>
    </location>
</feature>
<feature type="compositionally biased region" description="Gly residues" evidence="10">
    <location>
        <begin position="8"/>
        <end position="19"/>
    </location>
</feature>
<evidence type="ECO:0000256" key="4">
    <source>
        <dbReference type="ARBA" id="ARBA00022737"/>
    </source>
</evidence>
<keyword evidence="5" id="KW-0863">Zinc-finger</keyword>
<feature type="region of interest" description="Disordered" evidence="10">
    <location>
        <begin position="1"/>
        <end position="34"/>
    </location>
</feature>
<dbReference type="AlphaFoldDB" id="A0A7R8W922"/>
<dbReference type="OrthoDB" id="10258894at2759"/>
<evidence type="ECO:0000256" key="8">
    <source>
        <dbReference type="ARBA" id="ARBA00023163"/>
    </source>
</evidence>
<evidence type="ECO:0000256" key="9">
    <source>
        <dbReference type="ARBA" id="ARBA00023242"/>
    </source>
</evidence>
<feature type="compositionally biased region" description="Low complexity" evidence="10">
    <location>
        <begin position="135"/>
        <end position="147"/>
    </location>
</feature>
<dbReference type="InterPro" id="IPR036443">
    <property type="entry name" value="Znf_RanBP2_sf"/>
</dbReference>
<dbReference type="InterPro" id="IPR001876">
    <property type="entry name" value="Znf_RanBP2"/>
</dbReference>
<dbReference type="InterPro" id="IPR033774">
    <property type="entry name" value="YAF2_RYBP"/>
</dbReference>
<sequence>MDKKGGKGRGGLGSTGAGGVSKRSKGSSSSSNVSIEDYSWDCSVCTYKNRPEAFKCSMCDTRKGTSTRKPRPNPQLAQPFNPPGPSRRKQTRMPVHRGPRLKNVDRSSAVEHKITVNDVTVTITEYKPLAPPPSQSSSKRASSETSAEGAKVETLSSKESGHLTFSLAQPSDKMPKKKTGQRKKAEKQKLRQKEIREGKRSVVDQPSNCVMECDKCKRRQKNRAFCYFCFSIQRLPVCAQCGKQKCMMKTGDCVIKHPGVFTTGLQMVGAICDFCEAWVCHGRKCLSTHACSCPLRDATCQECKRELWDHGGRMYTCAFCQEFLCEDDQFEHQASCQILESESYKCQSCNRNGQFSCLRCKICFCDDHVKRKGFKYEKGAPIPCPKCNYETKETKDLSMSSKFLSLRTRTHDFGRGGDKGEYYSYGASSYGGGGDEDEEDDYDYDPNEEEDDSESSDDTLENEDQG</sequence>
<dbReference type="SUPFAM" id="SSF90209">
    <property type="entry name" value="Ran binding protein zinc finger-like"/>
    <property type="match status" value="1"/>
</dbReference>
<dbReference type="GO" id="GO:0008270">
    <property type="term" value="F:zinc ion binding"/>
    <property type="evidence" value="ECO:0007669"/>
    <property type="project" value="UniProtKB-KW"/>
</dbReference>
<dbReference type="EMBL" id="OB661069">
    <property type="protein sequence ID" value="CAD7227211.1"/>
    <property type="molecule type" value="Genomic_DNA"/>
</dbReference>
<protein>
    <submittedName>
        <fullName evidence="11">Uncharacterized protein</fullName>
    </submittedName>
</protein>
<evidence type="ECO:0000256" key="1">
    <source>
        <dbReference type="ARBA" id="ARBA00004604"/>
    </source>
</evidence>
<evidence type="ECO:0000256" key="2">
    <source>
        <dbReference type="ARBA" id="ARBA00007212"/>
    </source>
</evidence>
<evidence type="ECO:0000256" key="10">
    <source>
        <dbReference type="SAM" id="MobiDB-lite"/>
    </source>
</evidence>
<keyword evidence="9" id="KW-0539">Nucleus</keyword>
<evidence type="ECO:0000256" key="5">
    <source>
        <dbReference type="ARBA" id="ARBA00022771"/>
    </source>
</evidence>
<comment type="subcellular location">
    <subcellularLocation>
        <location evidence="1">Nucleus</location>
        <location evidence="1">Nucleolus</location>
    </subcellularLocation>
</comment>